<comment type="caution">
    <text evidence="2">The sequence shown here is derived from an EMBL/GenBank/DDBJ whole genome shotgun (WGS) entry which is preliminary data.</text>
</comment>
<organism evidence="2 3">
    <name type="scientific">Didymella heteroderae</name>
    <dbReference type="NCBI Taxonomy" id="1769908"/>
    <lineage>
        <taxon>Eukaryota</taxon>
        <taxon>Fungi</taxon>
        <taxon>Dikarya</taxon>
        <taxon>Ascomycota</taxon>
        <taxon>Pezizomycotina</taxon>
        <taxon>Dothideomycetes</taxon>
        <taxon>Pleosporomycetidae</taxon>
        <taxon>Pleosporales</taxon>
        <taxon>Pleosporineae</taxon>
        <taxon>Didymellaceae</taxon>
        <taxon>Didymella</taxon>
    </lineage>
</organism>
<evidence type="ECO:0000313" key="3">
    <source>
        <dbReference type="Proteomes" id="UP000758155"/>
    </source>
</evidence>
<accession>A0A9P4WYW0</accession>
<feature type="compositionally biased region" description="Polar residues" evidence="1">
    <location>
        <begin position="535"/>
        <end position="544"/>
    </location>
</feature>
<gene>
    <name evidence="2" type="ORF">E8E12_009852</name>
</gene>
<feature type="compositionally biased region" description="Basic and acidic residues" evidence="1">
    <location>
        <begin position="555"/>
        <end position="571"/>
    </location>
</feature>
<feature type="compositionally biased region" description="Basic residues" evidence="1">
    <location>
        <begin position="357"/>
        <end position="367"/>
    </location>
</feature>
<dbReference type="EMBL" id="SWKV01000005">
    <property type="protein sequence ID" value="KAF3045984.1"/>
    <property type="molecule type" value="Genomic_DNA"/>
</dbReference>
<dbReference type="AlphaFoldDB" id="A0A9P4WYW0"/>
<dbReference type="Proteomes" id="UP000758155">
    <property type="component" value="Unassembled WGS sequence"/>
</dbReference>
<feature type="compositionally biased region" description="Pro residues" evidence="1">
    <location>
        <begin position="189"/>
        <end position="200"/>
    </location>
</feature>
<feature type="compositionally biased region" description="Basic and acidic residues" evidence="1">
    <location>
        <begin position="462"/>
        <end position="484"/>
    </location>
</feature>
<feature type="compositionally biased region" description="Basic and acidic residues" evidence="1">
    <location>
        <begin position="368"/>
        <end position="381"/>
    </location>
</feature>
<reference evidence="2" key="1">
    <citation type="submission" date="2019-04" db="EMBL/GenBank/DDBJ databases">
        <title>Sequencing of skin fungus with MAO and IRED activity.</title>
        <authorList>
            <person name="Marsaioli A.J."/>
            <person name="Bonatto J.M.C."/>
            <person name="Reis Junior O."/>
        </authorList>
    </citation>
    <scope>NUCLEOTIDE SEQUENCE</scope>
    <source>
        <strain evidence="2">28M1</strain>
    </source>
</reference>
<feature type="compositionally biased region" description="Polar residues" evidence="1">
    <location>
        <begin position="499"/>
        <end position="512"/>
    </location>
</feature>
<protein>
    <submittedName>
        <fullName evidence="2">Uncharacterized protein</fullName>
    </submittedName>
</protein>
<feature type="compositionally biased region" description="Basic and acidic residues" evidence="1">
    <location>
        <begin position="212"/>
        <end position="226"/>
    </location>
</feature>
<feature type="compositionally biased region" description="Low complexity" evidence="1">
    <location>
        <begin position="302"/>
        <end position="313"/>
    </location>
</feature>
<name>A0A9P4WYW0_9PLEO</name>
<feature type="region of interest" description="Disordered" evidence="1">
    <location>
        <begin position="175"/>
        <end position="239"/>
    </location>
</feature>
<proteinExistence type="predicted"/>
<feature type="region of interest" description="Disordered" evidence="1">
    <location>
        <begin position="114"/>
        <end position="133"/>
    </location>
</feature>
<dbReference type="OrthoDB" id="3801238at2759"/>
<sequence length="612" mass="67429">MSSTSLSFIDDGCFFTRRIPPATPLANVTHWLHTTQLNPDTASVYTGSYIDDGLDLFPSKSNTPGFGHVDPRFYKHKKRRGKGDEVWNEDIARAVSGDIQRSLAKMRDVAGVEVKRSATDSKEEKRRSEKERGVVSVPAPLDWGTFVIKGDGGRVVVVDKRGEFDSGALRRGDEVTRESKRWIRAARSPSPPAFDRPPPGNSAVAETARLARANEKRSKSRRESKTKTKISRTSKERCKPRALSPVLELTYDSDEPVKPSAVSPTDFFMTGGLSGWSSPIQPSRAPSLVPPSPIVPHAITCDTSTSPYTYDSSSKPDSKPKSGYHSVHTLPDGWPSQPASPTRSVCSSTFTYLQPTSRKRSSRRSSRARSEQSSRHGHDDQEVVSNYQAPNIIEVTYDETPPGEMSYPQAGWNDEALSALGWSAADDEERNKSSDLGWGSSAKASVWAGDEVQSKPGGVREWSNDETRPQDENDKWDGFERPKTTSEVSVAGGSERSWPASQHSAHTVQTLYSYHNHTSRRSSRHSPTDWPASRAASQAGSAVQSEHGWRASAHGSEHSKQSWSRSRRDSDTNSPTKYRNGFDEDNAAYLNETWGGIPARVASPHKSVAGWD</sequence>
<evidence type="ECO:0000256" key="1">
    <source>
        <dbReference type="SAM" id="MobiDB-lite"/>
    </source>
</evidence>
<keyword evidence="3" id="KW-1185">Reference proteome</keyword>
<feature type="compositionally biased region" description="Polar residues" evidence="1">
    <location>
        <begin position="337"/>
        <end position="356"/>
    </location>
</feature>
<evidence type="ECO:0000313" key="2">
    <source>
        <dbReference type="EMBL" id="KAF3045984.1"/>
    </source>
</evidence>
<feature type="region of interest" description="Disordered" evidence="1">
    <location>
        <begin position="295"/>
        <end position="391"/>
    </location>
</feature>
<feature type="region of interest" description="Disordered" evidence="1">
    <location>
        <begin position="423"/>
        <end position="585"/>
    </location>
</feature>